<protein>
    <recommendedName>
        <fullName evidence="2">Gelsolin-like domain-containing protein</fullName>
    </recommendedName>
</protein>
<keyword evidence="1" id="KW-0677">Repeat</keyword>
<dbReference type="STRING" id="106004.A0A1Y2G3Z7"/>
<evidence type="ECO:0000313" key="3">
    <source>
        <dbReference type="EMBL" id="ORY92673.1"/>
    </source>
</evidence>
<proteinExistence type="predicted"/>
<dbReference type="InParanoid" id="A0A1Y2G3Z7"/>
<dbReference type="Gene3D" id="3.40.20.10">
    <property type="entry name" value="Severin"/>
    <property type="match status" value="3"/>
</dbReference>
<dbReference type="SUPFAM" id="SSF82754">
    <property type="entry name" value="C-terminal, gelsolin-like domain of Sec23/24"/>
    <property type="match status" value="1"/>
</dbReference>
<accession>A0A1Y2G3Z7</accession>
<evidence type="ECO:0000256" key="1">
    <source>
        <dbReference type="ARBA" id="ARBA00022737"/>
    </source>
</evidence>
<comment type="caution">
    <text evidence="3">The sequence shown here is derived from an EMBL/GenBank/DDBJ whole genome shotgun (WGS) entry which is preliminary data.</text>
</comment>
<dbReference type="InterPro" id="IPR007123">
    <property type="entry name" value="Gelsolin-like_dom"/>
</dbReference>
<dbReference type="GO" id="GO:0051015">
    <property type="term" value="F:actin filament binding"/>
    <property type="evidence" value="ECO:0007669"/>
    <property type="project" value="InterPro"/>
</dbReference>
<dbReference type="EMBL" id="MCGR01000001">
    <property type="protein sequence ID" value="ORY92673.1"/>
    <property type="molecule type" value="Genomic_DNA"/>
</dbReference>
<dbReference type="PANTHER" id="PTHR11977">
    <property type="entry name" value="VILLIN"/>
    <property type="match status" value="1"/>
</dbReference>
<dbReference type="Pfam" id="PF00626">
    <property type="entry name" value="Gelsolin"/>
    <property type="match status" value="2"/>
</dbReference>
<dbReference type="GO" id="GO:0005737">
    <property type="term" value="C:cytoplasm"/>
    <property type="evidence" value="ECO:0007669"/>
    <property type="project" value="TreeGrafter"/>
</dbReference>
<dbReference type="PANTHER" id="PTHR11977:SF51">
    <property type="entry name" value="PROTEIN FLIGHTLESS-1 HOMOLOG"/>
    <property type="match status" value="1"/>
</dbReference>
<dbReference type="GO" id="GO:0015629">
    <property type="term" value="C:actin cytoskeleton"/>
    <property type="evidence" value="ECO:0007669"/>
    <property type="project" value="TreeGrafter"/>
</dbReference>
<sequence length="399" mass="43251">MTTPHSGLTHLDGQARFEDSNIALLGSEIDHKLHQQSAQGEPAWDAPGLGKEAGVWAFRVEDFKLRLVGQGDLGTGDFREGDSYVVLKSVAPVKPTHLIHDIFFWLGTKTSQDEAGTAAYKAVELDELLGGAPTQHRETQSHETTAFLALFRPHFLVLSGGHASGFHHVSPLTSESLKLDHPRLFQVAIPEGGEVQGHARKQVRVLEVEAKVDSVKRGDVFILDLGNKLLQWNGKESHPLEKAKAAEVARAWEEGRGGKAELEVLDDGSRDSAFFLALGVDQSQLPYDLSHHTPTTRLIPIASRPTSVHTLLGDGPPTSPLTHSLLTSSSLLLIVTPAPSPLYVWVGSDVANEQKRSAMVLAQRRVALLAGDVVPFATRGLVRVVQGSEGDEFSRFVEG</sequence>
<dbReference type="SUPFAM" id="SSF55753">
    <property type="entry name" value="Actin depolymerizing proteins"/>
    <property type="match status" value="2"/>
</dbReference>
<organism evidence="3 4">
    <name type="scientific">Leucosporidium creatinivorum</name>
    <dbReference type="NCBI Taxonomy" id="106004"/>
    <lineage>
        <taxon>Eukaryota</taxon>
        <taxon>Fungi</taxon>
        <taxon>Dikarya</taxon>
        <taxon>Basidiomycota</taxon>
        <taxon>Pucciniomycotina</taxon>
        <taxon>Microbotryomycetes</taxon>
        <taxon>Leucosporidiales</taxon>
        <taxon>Leucosporidium</taxon>
    </lineage>
</organism>
<gene>
    <name evidence="3" type="ORF">BCR35DRAFT_349021</name>
</gene>
<dbReference type="SMART" id="SM00262">
    <property type="entry name" value="GEL"/>
    <property type="match status" value="2"/>
</dbReference>
<dbReference type="Proteomes" id="UP000193467">
    <property type="component" value="Unassembled WGS sequence"/>
</dbReference>
<name>A0A1Y2G3Z7_9BASI</name>
<evidence type="ECO:0000259" key="2">
    <source>
        <dbReference type="Pfam" id="PF00626"/>
    </source>
</evidence>
<dbReference type="InterPro" id="IPR036180">
    <property type="entry name" value="Gelsolin-like_dom_sf"/>
</dbReference>
<dbReference type="OrthoDB" id="6375767at2759"/>
<dbReference type="GO" id="GO:0008154">
    <property type="term" value="P:actin polymerization or depolymerization"/>
    <property type="evidence" value="ECO:0007669"/>
    <property type="project" value="TreeGrafter"/>
</dbReference>
<feature type="domain" description="Gelsolin-like" evidence="2">
    <location>
        <begin position="202"/>
        <end position="272"/>
    </location>
</feature>
<feature type="domain" description="Gelsolin-like" evidence="2">
    <location>
        <begin position="72"/>
        <end position="148"/>
    </location>
</feature>
<dbReference type="InterPro" id="IPR029006">
    <property type="entry name" value="ADF-H/Gelsolin-like_dom_sf"/>
</dbReference>
<evidence type="ECO:0000313" key="4">
    <source>
        <dbReference type="Proteomes" id="UP000193467"/>
    </source>
</evidence>
<keyword evidence="4" id="KW-1185">Reference proteome</keyword>
<reference evidence="3 4" key="1">
    <citation type="submission" date="2016-07" db="EMBL/GenBank/DDBJ databases">
        <title>Pervasive Adenine N6-methylation of Active Genes in Fungi.</title>
        <authorList>
            <consortium name="DOE Joint Genome Institute"/>
            <person name="Mondo S.J."/>
            <person name="Dannebaum R.O."/>
            <person name="Kuo R.C."/>
            <person name="Labutti K."/>
            <person name="Haridas S."/>
            <person name="Kuo A."/>
            <person name="Salamov A."/>
            <person name="Ahrendt S.R."/>
            <person name="Lipzen A."/>
            <person name="Sullivan W."/>
            <person name="Andreopoulos W.B."/>
            <person name="Clum A."/>
            <person name="Lindquist E."/>
            <person name="Daum C."/>
            <person name="Ramamoorthy G.K."/>
            <person name="Gryganskyi A."/>
            <person name="Culley D."/>
            <person name="Magnuson J.K."/>
            <person name="James T.Y."/>
            <person name="O'Malley M.A."/>
            <person name="Stajich J.E."/>
            <person name="Spatafora J.W."/>
            <person name="Visel A."/>
            <person name="Grigoriev I.V."/>
        </authorList>
    </citation>
    <scope>NUCLEOTIDE SEQUENCE [LARGE SCALE GENOMIC DNA]</scope>
    <source>
        <strain evidence="3 4">62-1032</strain>
    </source>
</reference>
<dbReference type="AlphaFoldDB" id="A0A1Y2G3Z7"/>
<dbReference type="InterPro" id="IPR007122">
    <property type="entry name" value="Villin/Gelsolin"/>
</dbReference>